<dbReference type="AlphaFoldDB" id="I3ZBB5"/>
<evidence type="ECO:0000256" key="1">
    <source>
        <dbReference type="SAM" id="SignalP"/>
    </source>
</evidence>
<feature type="domain" description="Beta-lactamase-related" evidence="2">
    <location>
        <begin position="60"/>
        <end position="371"/>
    </location>
</feature>
<dbReference type="PANTHER" id="PTHR46825:SF12">
    <property type="entry name" value="PENICILLIN-BINDING PROTEIN 4"/>
    <property type="match status" value="1"/>
</dbReference>
<keyword evidence="4" id="KW-1185">Reference proteome</keyword>
<dbReference type="KEGG" id="trs:Terro_0182"/>
<evidence type="ECO:0000313" key="4">
    <source>
        <dbReference type="Proteomes" id="UP000006056"/>
    </source>
</evidence>
<dbReference type="eggNOG" id="COG1680">
    <property type="taxonomic scope" value="Bacteria"/>
</dbReference>
<dbReference type="Proteomes" id="UP000006056">
    <property type="component" value="Chromosome"/>
</dbReference>
<dbReference type="InterPro" id="IPR001466">
    <property type="entry name" value="Beta-lactam-related"/>
</dbReference>
<feature type="signal peptide" evidence="1">
    <location>
        <begin position="1"/>
        <end position="29"/>
    </location>
</feature>
<keyword evidence="1" id="KW-0732">Signal</keyword>
<accession>I3ZBB5</accession>
<name>I3ZBB5_TERRK</name>
<dbReference type="PATRIC" id="fig|926566.3.peg.185"/>
<dbReference type="SUPFAM" id="SSF56601">
    <property type="entry name" value="beta-lactamase/transpeptidase-like"/>
    <property type="match status" value="1"/>
</dbReference>
<reference evidence="3 4" key="1">
    <citation type="submission" date="2012-06" db="EMBL/GenBank/DDBJ databases">
        <title>Complete genome of Terriglobus roseus DSM 18391.</title>
        <authorList>
            <consortium name="US DOE Joint Genome Institute (JGI-PGF)"/>
            <person name="Lucas S."/>
            <person name="Copeland A."/>
            <person name="Lapidus A."/>
            <person name="Glavina del Rio T."/>
            <person name="Dalin E."/>
            <person name="Tice H."/>
            <person name="Bruce D."/>
            <person name="Goodwin L."/>
            <person name="Pitluck S."/>
            <person name="Peters L."/>
            <person name="Mikhailova N."/>
            <person name="Munk A.C.C."/>
            <person name="Kyrpides N."/>
            <person name="Mavromatis K."/>
            <person name="Ivanova N."/>
            <person name="Brettin T."/>
            <person name="Detter J.C."/>
            <person name="Han C."/>
            <person name="Larimer F."/>
            <person name="Land M."/>
            <person name="Hauser L."/>
            <person name="Markowitz V."/>
            <person name="Cheng J.-F."/>
            <person name="Hugenholtz P."/>
            <person name="Woyke T."/>
            <person name="Wu D."/>
            <person name="Brambilla E."/>
            <person name="Klenk H.-P."/>
            <person name="Eisen J.A."/>
        </authorList>
    </citation>
    <scope>NUCLEOTIDE SEQUENCE [LARGE SCALE GENOMIC DNA]</scope>
    <source>
        <strain evidence="4">DSM 18391 / NRRL B-41598 / KBS 63</strain>
    </source>
</reference>
<gene>
    <name evidence="3" type="ordered locus">Terro_0182</name>
</gene>
<dbReference type="EMBL" id="CP003379">
    <property type="protein sequence ID" value="AFL86533.1"/>
    <property type="molecule type" value="Genomic_DNA"/>
</dbReference>
<dbReference type="HOGENOM" id="CLU_020027_8_2_0"/>
<feature type="chain" id="PRO_5003683600" evidence="1">
    <location>
        <begin position="30"/>
        <end position="487"/>
    </location>
</feature>
<sequence>MRNYGMSTRRPALALLAFALVYTALPAQSTQSHIRAVESGLGPVVTIVGRPVDHREILAEMQRLHVPAVSIAVIHGGKIEWAKGYGTQSESGAPVTTGTLFQAASLSKSLTSMAALRLVEQRKLSLDAPVETELKSWILPQTSFAAQSPVTLRKLLSHTAGTTVHGFRGYAAGEPVPTLTQVLNGTKPANSDPVVVAEVPGTHYSYSGGGYSIVQQMMIDQSGKAFPQLMKESVLGPVGMSSSTFQQPLDPAKRNKVAMPVDSQGKPIPGGPHTYPEMAAAGLWTTPSDVARWVIELQRSLTGKANHVISAEMARTMLTPIKEGYGLGVGAESPSHKPAMSHGGGNEGYRCIYFAYQDGDGAVIMTNSENGGALYGELLGSIARVYGWPDYRPQERTLATVPLAQQLQFTGNFQIKDGPAMAITPAKDSLQLSMYGSAPNSLFPSSPASFFVTDDIMQLTFDGPDHGVVIFGERRDPFERVKDAAKP</sequence>
<proteinExistence type="predicted"/>
<dbReference type="STRING" id="926566.Terro_0182"/>
<dbReference type="Gene3D" id="3.40.710.10">
    <property type="entry name" value="DD-peptidase/beta-lactamase superfamily"/>
    <property type="match status" value="1"/>
</dbReference>
<evidence type="ECO:0000313" key="3">
    <source>
        <dbReference type="EMBL" id="AFL86533.1"/>
    </source>
</evidence>
<evidence type="ECO:0000259" key="2">
    <source>
        <dbReference type="Pfam" id="PF00144"/>
    </source>
</evidence>
<dbReference type="InterPro" id="IPR050491">
    <property type="entry name" value="AmpC-like"/>
</dbReference>
<organism evidence="3 4">
    <name type="scientific">Terriglobus roseus (strain DSM 18391 / NRRL B-41598 / KBS 63)</name>
    <dbReference type="NCBI Taxonomy" id="926566"/>
    <lineage>
        <taxon>Bacteria</taxon>
        <taxon>Pseudomonadati</taxon>
        <taxon>Acidobacteriota</taxon>
        <taxon>Terriglobia</taxon>
        <taxon>Terriglobales</taxon>
        <taxon>Acidobacteriaceae</taxon>
        <taxon>Terriglobus</taxon>
    </lineage>
</organism>
<dbReference type="Pfam" id="PF00144">
    <property type="entry name" value="Beta-lactamase"/>
    <property type="match status" value="1"/>
</dbReference>
<dbReference type="InterPro" id="IPR012338">
    <property type="entry name" value="Beta-lactam/transpept-like"/>
</dbReference>
<dbReference type="PANTHER" id="PTHR46825">
    <property type="entry name" value="D-ALANYL-D-ALANINE-CARBOXYPEPTIDASE/ENDOPEPTIDASE AMPH"/>
    <property type="match status" value="1"/>
</dbReference>
<protein>
    <submittedName>
        <fullName evidence="3">Penicillin-binding protein, beta-lactamase class C</fullName>
    </submittedName>
</protein>